<accession>A0AAF0XV20</accession>
<dbReference type="AlphaFoldDB" id="A0AAF0XV20"/>
<dbReference type="Proteomes" id="UP000077755">
    <property type="component" value="Chromosome 9"/>
</dbReference>
<dbReference type="PANTHER" id="PTHR23272">
    <property type="entry name" value="BED FINGER-RELATED"/>
    <property type="match status" value="1"/>
</dbReference>
<reference evidence="2" key="2">
    <citation type="submission" date="2022-03" db="EMBL/GenBank/DDBJ databases">
        <title>Draft title - Genomic analysis of global carrot germplasm unveils the trajectory of domestication and the origin of high carotenoid orange carrot.</title>
        <authorList>
            <person name="Iorizzo M."/>
            <person name="Ellison S."/>
            <person name="Senalik D."/>
            <person name="Macko-Podgorni A."/>
            <person name="Grzebelus D."/>
            <person name="Bostan H."/>
            <person name="Rolling W."/>
            <person name="Curaba J."/>
            <person name="Simon P."/>
        </authorList>
    </citation>
    <scope>NUCLEOTIDE SEQUENCE</scope>
    <source>
        <tissue evidence="2">Leaf</tissue>
    </source>
</reference>
<keyword evidence="3" id="KW-1185">Reference proteome</keyword>
<evidence type="ECO:0000313" key="3">
    <source>
        <dbReference type="Proteomes" id="UP000077755"/>
    </source>
</evidence>
<dbReference type="Pfam" id="PF14372">
    <property type="entry name" value="hAT-like_RNase-H"/>
    <property type="match status" value="1"/>
</dbReference>
<organism evidence="2 3">
    <name type="scientific">Daucus carota subsp. sativus</name>
    <name type="common">Carrot</name>
    <dbReference type="NCBI Taxonomy" id="79200"/>
    <lineage>
        <taxon>Eukaryota</taxon>
        <taxon>Viridiplantae</taxon>
        <taxon>Streptophyta</taxon>
        <taxon>Embryophyta</taxon>
        <taxon>Tracheophyta</taxon>
        <taxon>Spermatophyta</taxon>
        <taxon>Magnoliopsida</taxon>
        <taxon>eudicotyledons</taxon>
        <taxon>Gunneridae</taxon>
        <taxon>Pentapetalae</taxon>
        <taxon>asterids</taxon>
        <taxon>campanulids</taxon>
        <taxon>Apiales</taxon>
        <taxon>Apiaceae</taxon>
        <taxon>Apioideae</taxon>
        <taxon>Scandiceae</taxon>
        <taxon>Daucinae</taxon>
        <taxon>Daucus</taxon>
        <taxon>Daucus sect. Daucus</taxon>
    </lineage>
</organism>
<dbReference type="GO" id="GO:0003677">
    <property type="term" value="F:DNA binding"/>
    <property type="evidence" value="ECO:0007669"/>
    <property type="project" value="InterPro"/>
</dbReference>
<reference evidence="2" key="1">
    <citation type="journal article" date="2016" name="Nat. Genet.">
        <title>A high-quality carrot genome assembly provides new insights into carotenoid accumulation and asterid genome evolution.</title>
        <authorList>
            <person name="Iorizzo M."/>
            <person name="Ellison S."/>
            <person name="Senalik D."/>
            <person name="Zeng P."/>
            <person name="Satapoomin P."/>
            <person name="Huang J."/>
            <person name="Bowman M."/>
            <person name="Iovene M."/>
            <person name="Sanseverino W."/>
            <person name="Cavagnaro P."/>
            <person name="Yildiz M."/>
            <person name="Macko-Podgorni A."/>
            <person name="Moranska E."/>
            <person name="Grzebelus E."/>
            <person name="Grzebelus D."/>
            <person name="Ashrafi H."/>
            <person name="Zheng Z."/>
            <person name="Cheng S."/>
            <person name="Spooner D."/>
            <person name="Van Deynze A."/>
            <person name="Simon P."/>
        </authorList>
    </citation>
    <scope>NUCLEOTIDE SEQUENCE</scope>
    <source>
        <tissue evidence="2">Leaf</tissue>
    </source>
</reference>
<dbReference type="SUPFAM" id="SSF53098">
    <property type="entry name" value="Ribonuclease H-like"/>
    <property type="match status" value="1"/>
</dbReference>
<name>A0AAF0XV20_DAUCS</name>
<dbReference type="EMBL" id="CP093351">
    <property type="protein sequence ID" value="WOH14803.1"/>
    <property type="molecule type" value="Genomic_DNA"/>
</dbReference>
<evidence type="ECO:0000313" key="2">
    <source>
        <dbReference type="EMBL" id="WOH14803.1"/>
    </source>
</evidence>
<dbReference type="PANTHER" id="PTHR23272:SF166">
    <property type="entry name" value="ZINC FINGER BED DOMAIN-CONTAINING PROTEIN RICESLEEPER 2-LIKE ISOFORM X1"/>
    <property type="match status" value="1"/>
</dbReference>
<sequence length="160" mass="19244">MFDDALQCKSALSQYALVDKNLPYLTEEEWAAVHKICQFLKPFYDITTLFSGSEYATSDLYFHGYWEAYKLIFSFAIILDPRYKLKFVEYVFQKIYPISYTDKVWEVRDRMEELYWEYCRVFPDNSTSVTSSPDAERRDCNETMDERYVSNVYLNFWISI</sequence>
<proteinExistence type="predicted"/>
<dbReference type="InterPro" id="IPR025525">
    <property type="entry name" value="hAT-like_transposase_RNase-H"/>
</dbReference>
<protein>
    <recommendedName>
        <fullName evidence="1">hAT-like transposase RNase-H fold domain-containing protein</fullName>
    </recommendedName>
</protein>
<gene>
    <name evidence="2" type="ORF">DCAR_0934326</name>
</gene>
<evidence type="ECO:0000259" key="1">
    <source>
        <dbReference type="Pfam" id="PF14372"/>
    </source>
</evidence>
<dbReference type="InterPro" id="IPR012337">
    <property type="entry name" value="RNaseH-like_sf"/>
</dbReference>
<feature type="domain" description="hAT-like transposase RNase-H fold" evidence="1">
    <location>
        <begin position="62"/>
        <end position="118"/>
    </location>
</feature>